<comment type="caution">
    <text evidence="2">The sequence shown here is derived from an EMBL/GenBank/DDBJ whole genome shotgun (WGS) entry which is preliminary data.</text>
</comment>
<gene>
    <name evidence="2" type="ORF">FJQ54_03475</name>
</gene>
<evidence type="ECO:0000313" key="3">
    <source>
        <dbReference type="Proteomes" id="UP000319897"/>
    </source>
</evidence>
<feature type="signal peptide" evidence="1">
    <location>
        <begin position="1"/>
        <end position="20"/>
    </location>
</feature>
<proteinExistence type="predicted"/>
<keyword evidence="1" id="KW-0732">Signal</keyword>
<organism evidence="2 3">
    <name type="scientific">Sandaracinobacter neustonicus</name>
    <dbReference type="NCBI Taxonomy" id="1715348"/>
    <lineage>
        <taxon>Bacteria</taxon>
        <taxon>Pseudomonadati</taxon>
        <taxon>Pseudomonadota</taxon>
        <taxon>Alphaproteobacteria</taxon>
        <taxon>Sphingomonadales</taxon>
        <taxon>Sphingosinicellaceae</taxon>
        <taxon>Sandaracinobacter</taxon>
    </lineage>
</organism>
<name>A0A501XTV2_9SPHN</name>
<reference evidence="2 3" key="1">
    <citation type="submission" date="2019-06" db="EMBL/GenBank/DDBJ databases">
        <authorList>
            <person name="Lee I."/>
            <person name="Jang G.I."/>
            <person name="Hwang C.Y."/>
        </authorList>
    </citation>
    <scope>NUCLEOTIDE SEQUENCE [LARGE SCALE GENOMIC DNA]</scope>
    <source>
        <strain evidence="2 3">PAMC 28131</strain>
    </source>
</reference>
<protein>
    <recommendedName>
        <fullName evidence="4">DUF885 domain-containing protein</fullName>
    </recommendedName>
</protein>
<evidence type="ECO:0000313" key="2">
    <source>
        <dbReference type="EMBL" id="TPE63915.1"/>
    </source>
</evidence>
<dbReference type="EMBL" id="VFSU01000011">
    <property type="protein sequence ID" value="TPE63915.1"/>
    <property type="molecule type" value="Genomic_DNA"/>
</dbReference>
<dbReference type="OrthoDB" id="8641552at2"/>
<sequence>MRRMAVAGSLGLMVLAGTLAAPLAPLQASDANLAYNEWLIALGKAAAADPNYKRIPLDTPAQTKAFTDLTHQLYRKQIDADQYRAAVLAQYPGHEYEVGFIIAKLP</sequence>
<keyword evidence="3" id="KW-1185">Reference proteome</keyword>
<accession>A0A501XTV2</accession>
<evidence type="ECO:0008006" key="4">
    <source>
        <dbReference type="Google" id="ProtNLM"/>
    </source>
</evidence>
<dbReference type="AlphaFoldDB" id="A0A501XTV2"/>
<dbReference type="RefSeq" id="WP_140926885.1">
    <property type="nucleotide sequence ID" value="NZ_VFSU01000011.1"/>
</dbReference>
<feature type="chain" id="PRO_5021333687" description="DUF885 domain-containing protein" evidence="1">
    <location>
        <begin position="21"/>
        <end position="106"/>
    </location>
</feature>
<dbReference type="Proteomes" id="UP000319897">
    <property type="component" value="Unassembled WGS sequence"/>
</dbReference>
<evidence type="ECO:0000256" key="1">
    <source>
        <dbReference type="SAM" id="SignalP"/>
    </source>
</evidence>